<dbReference type="PROSITE" id="PS50405">
    <property type="entry name" value="GST_CTER"/>
    <property type="match status" value="1"/>
</dbReference>
<dbReference type="GO" id="GO:0016740">
    <property type="term" value="F:transferase activity"/>
    <property type="evidence" value="ECO:0007669"/>
    <property type="project" value="UniProtKB-KW"/>
</dbReference>
<gene>
    <name evidence="2" type="ORF">D3868_19965</name>
</gene>
<dbReference type="InterPro" id="IPR040079">
    <property type="entry name" value="Glutathione_S-Trfase"/>
</dbReference>
<dbReference type="InterPro" id="IPR004045">
    <property type="entry name" value="Glutathione_S-Trfase_N"/>
</dbReference>
<dbReference type="CDD" id="cd03046">
    <property type="entry name" value="GST_N_GTT1_like"/>
    <property type="match status" value="1"/>
</dbReference>
<evidence type="ECO:0000313" key="2">
    <source>
        <dbReference type="EMBL" id="QCO11285.1"/>
    </source>
</evidence>
<proteinExistence type="inferred from homology"/>
<dbReference type="Pfam" id="PF02798">
    <property type="entry name" value="GST_N"/>
    <property type="match status" value="1"/>
</dbReference>
<dbReference type="InterPro" id="IPR036282">
    <property type="entry name" value="Glutathione-S-Trfase_C_sf"/>
</dbReference>
<organism evidence="2 3">
    <name type="scientific">Azospirillum brasilense</name>
    <dbReference type="NCBI Taxonomy" id="192"/>
    <lineage>
        <taxon>Bacteria</taxon>
        <taxon>Pseudomonadati</taxon>
        <taxon>Pseudomonadota</taxon>
        <taxon>Alphaproteobacteria</taxon>
        <taxon>Rhodospirillales</taxon>
        <taxon>Azospirillaceae</taxon>
        <taxon>Azospirillum</taxon>
    </lineage>
</organism>
<dbReference type="EMBL" id="CP032340">
    <property type="protein sequence ID" value="QCO11285.1"/>
    <property type="molecule type" value="Genomic_DNA"/>
</dbReference>
<comment type="similarity">
    <text evidence="1">Belongs to the GST superfamily.</text>
</comment>
<keyword evidence="2" id="KW-0808">Transferase</keyword>
<evidence type="ECO:0000256" key="1">
    <source>
        <dbReference type="RuleBase" id="RU003494"/>
    </source>
</evidence>
<dbReference type="SFLD" id="SFLDG00358">
    <property type="entry name" value="Main_(cytGST)"/>
    <property type="match status" value="1"/>
</dbReference>
<name>A0A0P0F8J7_AZOBR</name>
<dbReference type="Gene3D" id="3.40.30.10">
    <property type="entry name" value="Glutaredoxin"/>
    <property type="match status" value="1"/>
</dbReference>
<dbReference type="SUPFAM" id="SSF47616">
    <property type="entry name" value="GST C-terminal domain-like"/>
    <property type="match status" value="1"/>
</dbReference>
<accession>A0A0P0F8J7</accession>
<dbReference type="SUPFAM" id="SSF52833">
    <property type="entry name" value="Thioredoxin-like"/>
    <property type="match status" value="1"/>
</dbReference>
<dbReference type="InterPro" id="IPR004046">
    <property type="entry name" value="GST_C"/>
</dbReference>
<reference evidence="2 3" key="1">
    <citation type="submission" date="2018-09" db="EMBL/GenBank/DDBJ databases">
        <title>Whole genome based analysis of evolution and adaptive divergence in Indian and Brazilian strains of Azospirillum brasilense.</title>
        <authorList>
            <person name="Singh C."/>
            <person name="Tripathi A.K."/>
        </authorList>
    </citation>
    <scope>NUCLEOTIDE SEQUENCE [LARGE SCALE GENOMIC DNA]</scope>
    <source>
        <strain evidence="2 3">MTCC4038</strain>
        <plasmid evidence="2 3">p1</plasmid>
    </source>
</reference>
<dbReference type="AlphaFoldDB" id="A0A0P0F8J7"/>
<dbReference type="KEGG" id="abf:AMK58_17430"/>
<protein>
    <submittedName>
        <fullName evidence="2">Glutathione S-transferase family protein</fullName>
    </submittedName>
</protein>
<dbReference type="Proteomes" id="UP000298774">
    <property type="component" value="Plasmid p1"/>
</dbReference>
<dbReference type="PANTHER" id="PTHR44051">
    <property type="entry name" value="GLUTATHIONE S-TRANSFERASE-RELATED"/>
    <property type="match status" value="1"/>
</dbReference>
<sequence length="212" mass="23449">MEGSSTVSAEFTVYGNVNSQPATRVVLFLSMAGVPFAYRHVDLRGGQQKSADYLAINRFGRVPTLVHGDLSISESGVILTYLAEKTGQFGGRDEREKVKLAEWLSWLADVLLPVQRARAVRKFNGDANALPWIDAAAASGLAQFDRHLAGRTFIEGERVTIADIFAFPWIDLVEESNIDIATYPNVQAWHGRMLTRPGAKRQMELMPQKDVG</sequence>
<dbReference type="SFLD" id="SFLDS00019">
    <property type="entry name" value="Glutathione_Transferase_(cytos"/>
    <property type="match status" value="1"/>
</dbReference>
<geneLocation type="plasmid" evidence="2 3">
    <name>p1</name>
</geneLocation>
<dbReference type="InterPro" id="IPR036249">
    <property type="entry name" value="Thioredoxin-like_sf"/>
</dbReference>
<keyword evidence="2" id="KW-0614">Plasmid</keyword>
<dbReference type="Gene3D" id="1.20.1050.10">
    <property type="match status" value="1"/>
</dbReference>
<dbReference type="PROSITE" id="PS50404">
    <property type="entry name" value="GST_NTER"/>
    <property type="match status" value="1"/>
</dbReference>
<dbReference type="Pfam" id="PF00043">
    <property type="entry name" value="GST_C"/>
    <property type="match status" value="1"/>
</dbReference>
<evidence type="ECO:0000313" key="3">
    <source>
        <dbReference type="Proteomes" id="UP000298774"/>
    </source>
</evidence>
<dbReference type="InterPro" id="IPR010987">
    <property type="entry name" value="Glutathione-S-Trfase_C-like"/>
</dbReference>
<dbReference type="PANTHER" id="PTHR44051:SF8">
    <property type="entry name" value="GLUTATHIONE S-TRANSFERASE GSTA"/>
    <property type="match status" value="1"/>
</dbReference>